<proteinExistence type="predicted"/>
<reference evidence="1 2" key="1">
    <citation type="submission" date="2024-10" db="EMBL/GenBank/DDBJ databases">
        <title>Updated reference genomes for cyclostephanoid diatoms.</title>
        <authorList>
            <person name="Roberts W.R."/>
            <person name="Alverson A.J."/>
        </authorList>
    </citation>
    <scope>NUCLEOTIDE SEQUENCE [LARGE SCALE GENOMIC DNA]</scope>
    <source>
        <strain evidence="1 2">AJA010-31</strain>
    </source>
</reference>
<sequence>MAKLSALGFCGADNTVNPRHLAIIAQSYPSVEWGILFRPDKEGQPRYATIDWVQNLAQILQINQGGKGRLAAHLCGEHVNDLLNHDKSSKIDAFLQRLHEWGFRRVQVNATAVNGVFTDNLSDESTIQSFFRTVNAHSHLEFIVQKNEETKPLWDALIRLEKPENVVFLHDESKGTGKVADSGWCGEKEFVCTERNIVGFAGGIKPTNVLSSIQNAINACDKSGAKEFWIDMESGVRSKQVDADGEKDIFDLAKCYECIDLVCGMGLMDHPESSR</sequence>
<comment type="caution">
    <text evidence="1">The sequence shown here is derived from an EMBL/GenBank/DDBJ whole genome shotgun (WGS) entry which is preliminary data.</text>
</comment>
<dbReference type="AlphaFoldDB" id="A0ABD3NNU5"/>
<evidence type="ECO:0000313" key="1">
    <source>
        <dbReference type="EMBL" id="KAL3777439.1"/>
    </source>
</evidence>
<dbReference type="EMBL" id="JALLPJ020001045">
    <property type="protein sequence ID" value="KAL3777439.1"/>
    <property type="molecule type" value="Genomic_DNA"/>
</dbReference>
<dbReference type="Proteomes" id="UP001530400">
    <property type="component" value="Unassembled WGS sequence"/>
</dbReference>
<organism evidence="1 2">
    <name type="scientific">Cyclotella atomus</name>
    <dbReference type="NCBI Taxonomy" id="382360"/>
    <lineage>
        <taxon>Eukaryota</taxon>
        <taxon>Sar</taxon>
        <taxon>Stramenopiles</taxon>
        <taxon>Ochrophyta</taxon>
        <taxon>Bacillariophyta</taxon>
        <taxon>Coscinodiscophyceae</taxon>
        <taxon>Thalassiosirophycidae</taxon>
        <taxon>Stephanodiscales</taxon>
        <taxon>Stephanodiscaceae</taxon>
        <taxon>Cyclotella</taxon>
    </lineage>
</organism>
<name>A0ABD3NNU5_9STRA</name>
<accession>A0ABD3NNU5</accession>
<gene>
    <name evidence="1" type="ORF">ACHAWO_004723</name>
</gene>
<protein>
    <submittedName>
        <fullName evidence="1">Uncharacterized protein</fullName>
    </submittedName>
</protein>
<evidence type="ECO:0000313" key="2">
    <source>
        <dbReference type="Proteomes" id="UP001530400"/>
    </source>
</evidence>
<keyword evidence="2" id="KW-1185">Reference proteome</keyword>